<proteinExistence type="predicted"/>
<dbReference type="Gene3D" id="3.40.50.720">
    <property type="entry name" value="NAD(P)-binding Rossmann-like Domain"/>
    <property type="match status" value="1"/>
</dbReference>
<feature type="domain" description="NAD-dependent epimerase/dehydratase" evidence="1">
    <location>
        <begin position="3"/>
        <end position="206"/>
    </location>
</feature>
<accession>A0A6B0YTQ6</accession>
<evidence type="ECO:0000259" key="1">
    <source>
        <dbReference type="Pfam" id="PF01370"/>
    </source>
</evidence>
<organism evidence="2">
    <name type="scientific">Caldilineaceae bacterium SB0664_bin_27</name>
    <dbReference type="NCBI Taxonomy" id="2605260"/>
    <lineage>
        <taxon>Bacteria</taxon>
        <taxon>Bacillati</taxon>
        <taxon>Chloroflexota</taxon>
        <taxon>Caldilineae</taxon>
        <taxon>Caldilineales</taxon>
        <taxon>Caldilineaceae</taxon>
    </lineage>
</organism>
<sequence length="263" mass="29299">MKILITGISGTIGTFLAPALGGDHEVHGIDLRPSEWPNSTQADLCDPAALPPVFEGMEVVIHLAAEPRHELEIGWEELTNPNLVATARMFDAAHDAGVRRVIFASSMHTMGCYEFDEPYASIVSGRLEGLDPASIPLVKGDDPGRPDSRYGATKIFGESLGRYYTEGANIDRPDERPMEVICARLGTLPGFDRPEQDYRSLVSWFSHRDAISFFRACVERPNISYEILYGASNNTWKIYDTPYAWDLLGFVPQDNASEHWHKD</sequence>
<dbReference type="InterPro" id="IPR036291">
    <property type="entry name" value="NAD(P)-bd_dom_sf"/>
</dbReference>
<dbReference type="InterPro" id="IPR001509">
    <property type="entry name" value="Epimerase_deHydtase"/>
</dbReference>
<dbReference type="CDD" id="cd08946">
    <property type="entry name" value="SDR_e"/>
    <property type="match status" value="1"/>
</dbReference>
<dbReference type="EMBL" id="VXRG01000080">
    <property type="protein sequence ID" value="MXY93711.1"/>
    <property type="molecule type" value="Genomic_DNA"/>
</dbReference>
<evidence type="ECO:0000313" key="2">
    <source>
        <dbReference type="EMBL" id="MXY93711.1"/>
    </source>
</evidence>
<protein>
    <submittedName>
        <fullName evidence="2">NAD(P)-dependent oxidoreductase</fullName>
    </submittedName>
</protein>
<dbReference type="SUPFAM" id="SSF51735">
    <property type="entry name" value="NAD(P)-binding Rossmann-fold domains"/>
    <property type="match status" value="1"/>
</dbReference>
<dbReference type="PANTHER" id="PTHR43245">
    <property type="entry name" value="BIFUNCTIONAL POLYMYXIN RESISTANCE PROTEIN ARNA"/>
    <property type="match status" value="1"/>
</dbReference>
<gene>
    <name evidence="2" type="ORF">F4Y42_09705</name>
</gene>
<comment type="caution">
    <text evidence="2">The sequence shown here is derived from an EMBL/GenBank/DDBJ whole genome shotgun (WGS) entry which is preliminary data.</text>
</comment>
<reference evidence="2" key="1">
    <citation type="submission" date="2019-09" db="EMBL/GenBank/DDBJ databases">
        <title>Characterisation of the sponge microbiome using genome-centric metagenomics.</title>
        <authorList>
            <person name="Engelberts J.P."/>
            <person name="Robbins S.J."/>
            <person name="De Goeij J.M."/>
            <person name="Aranda M."/>
            <person name="Bell S.C."/>
            <person name="Webster N.S."/>
        </authorList>
    </citation>
    <scope>NUCLEOTIDE SEQUENCE</scope>
    <source>
        <strain evidence="2">SB0664_bin_27</strain>
    </source>
</reference>
<dbReference type="AlphaFoldDB" id="A0A6B0YTQ6"/>
<dbReference type="InterPro" id="IPR050177">
    <property type="entry name" value="Lipid_A_modif_metabolic_enz"/>
</dbReference>
<dbReference type="PANTHER" id="PTHR43245:SF55">
    <property type="entry name" value="NAD(P)-BINDING DOMAIN-CONTAINING PROTEIN"/>
    <property type="match status" value="1"/>
</dbReference>
<name>A0A6B0YTQ6_9CHLR</name>
<dbReference type="Pfam" id="PF01370">
    <property type="entry name" value="Epimerase"/>
    <property type="match status" value="1"/>
</dbReference>